<comment type="caution">
    <text evidence="2">The sequence shown here is derived from an EMBL/GenBank/DDBJ whole genome shotgun (WGS) entry which is preliminary data.</text>
</comment>
<organism evidence="2 3">
    <name type="scientific">Paragemmobacter amnigenus</name>
    <dbReference type="NCBI Taxonomy" id="2852097"/>
    <lineage>
        <taxon>Bacteria</taxon>
        <taxon>Pseudomonadati</taxon>
        <taxon>Pseudomonadota</taxon>
        <taxon>Alphaproteobacteria</taxon>
        <taxon>Rhodobacterales</taxon>
        <taxon>Paracoccaceae</taxon>
        <taxon>Paragemmobacter</taxon>
    </lineage>
</organism>
<gene>
    <name evidence="2" type="ORF">GU927_013225</name>
</gene>
<dbReference type="RefSeq" id="WP_217765644.1">
    <property type="nucleotide sequence ID" value="NZ_JAAATX020000009.1"/>
</dbReference>
<feature type="region of interest" description="Disordered" evidence="1">
    <location>
        <begin position="96"/>
        <end position="131"/>
    </location>
</feature>
<protein>
    <submittedName>
        <fullName evidence="2">Uncharacterized protein</fullName>
    </submittedName>
</protein>
<sequence length="220" mass="24362">MKSTSSALTPRKIAEFCKSRFTMIFTEGEVRLLYGCLVDLLERAEYPPYRGSGLDLPSLSAMLDINVERLRAHRAHLQPIFDAVAREVSNVALRQARTASHSMRSKVTAPSPNRADVPTTSTEKVRKKPGVRPRAIVEFPEPLDTTWKDPATFGEALQLHARRHGETIYHLYNAVVRPEDGINRSTLISWGRGKKVPRAAISLEILGGSNVAIGYAQATS</sequence>
<name>A0ABS6J6E1_9RHOB</name>
<evidence type="ECO:0000313" key="3">
    <source>
        <dbReference type="Proteomes" id="UP000731907"/>
    </source>
</evidence>
<accession>A0ABS6J6E1</accession>
<evidence type="ECO:0000256" key="1">
    <source>
        <dbReference type="SAM" id="MobiDB-lite"/>
    </source>
</evidence>
<evidence type="ECO:0000313" key="2">
    <source>
        <dbReference type="EMBL" id="MBU9698806.1"/>
    </source>
</evidence>
<dbReference type="EMBL" id="JAAATX020000009">
    <property type="protein sequence ID" value="MBU9698806.1"/>
    <property type="molecule type" value="Genomic_DNA"/>
</dbReference>
<proteinExistence type="predicted"/>
<dbReference type="Proteomes" id="UP000731907">
    <property type="component" value="Unassembled WGS sequence"/>
</dbReference>
<reference evidence="2 3" key="1">
    <citation type="submission" date="2021-06" db="EMBL/GenBank/DDBJ databases">
        <title>Rhodobacteraceae bacterium strain HSP-20.</title>
        <authorList>
            <person name="Chen W.-M."/>
        </authorList>
    </citation>
    <scope>NUCLEOTIDE SEQUENCE [LARGE SCALE GENOMIC DNA]</scope>
    <source>
        <strain evidence="2 3">HSP-20</strain>
    </source>
</reference>
<keyword evidence="3" id="KW-1185">Reference proteome</keyword>